<gene>
    <name evidence="5" type="ORF">H9723_09025</name>
</gene>
<evidence type="ECO:0000256" key="1">
    <source>
        <dbReference type="ARBA" id="ARBA00011046"/>
    </source>
</evidence>
<evidence type="ECO:0000256" key="4">
    <source>
        <dbReference type="ARBA" id="ARBA00023163"/>
    </source>
</evidence>
<dbReference type="InterPro" id="IPR005650">
    <property type="entry name" value="BlaI_family"/>
</dbReference>
<keyword evidence="3" id="KW-0238">DNA-binding</keyword>
<evidence type="ECO:0000313" key="5">
    <source>
        <dbReference type="EMBL" id="HIZ75362.1"/>
    </source>
</evidence>
<reference evidence="5" key="2">
    <citation type="submission" date="2021-04" db="EMBL/GenBank/DDBJ databases">
        <authorList>
            <person name="Gilroy R."/>
        </authorList>
    </citation>
    <scope>NUCLEOTIDE SEQUENCE</scope>
    <source>
        <strain evidence="5">CHK196-3914</strain>
    </source>
</reference>
<dbReference type="Gene3D" id="1.10.4040.10">
    <property type="entry name" value="Penicillinase repressor domain"/>
    <property type="match status" value="1"/>
</dbReference>
<protein>
    <submittedName>
        <fullName evidence="5">BlaI/MecI/CopY family transcriptional regulator</fullName>
    </submittedName>
</protein>
<sequence>MKSLPQISEAEYEVMKIVWEYAPISTNEVTDRLTAMTDWSPKTIQTMLKRLVTKGALSYVKQGRVFVYSPLVEEGEYVGQKSRSFLSRYYDGKLSSMVSAFLENDRLTDAEISTLRDILDREDGKGGN</sequence>
<dbReference type="GO" id="GO:0003677">
    <property type="term" value="F:DNA binding"/>
    <property type="evidence" value="ECO:0007669"/>
    <property type="project" value="UniProtKB-KW"/>
</dbReference>
<dbReference type="SUPFAM" id="SSF46785">
    <property type="entry name" value="Winged helix' DNA-binding domain"/>
    <property type="match status" value="1"/>
</dbReference>
<dbReference type="PIRSF" id="PIRSF019455">
    <property type="entry name" value="CopR_AtkY"/>
    <property type="match status" value="1"/>
</dbReference>
<proteinExistence type="inferred from homology"/>
<dbReference type="GO" id="GO:0045892">
    <property type="term" value="P:negative regulation of DNA-templated transcription"/>
    <property type="evidence" value="ECO:0007669"/>
    <property type="project" value="InterPro"/>
</dbReference>
<dbReference type="EMBL" id="DXAY01000211">
    <property type="protein sequence ID" value="HIZ75362.1"/>
    <property type="molecule type" value="Genomic_DNA"/>
</dbReference>
<comment type="similarity">
    <text evidence="1">Belongs to the BlaI transcriptional regulatory family.</text>
</comment>
<comment type="caution">
    <text evidence="5">The sequence shown here is derived from an EMBL/GenBank/DDBJ whole genome shotgun (WGS) entry which is preliminary data.</text>
</comment>
<organism evidence="5 6">
    <name type="scientific">Candidatus Mediterraneibacter stercoravium</name>
    <dbReference type="NCBI Taxonomy" id="2838685"/>
    <lineage>
        <taxon>Bacteria</taxon>
        <taxon>Bacillati</taxon>
        <taxon>Bacillota</taxon>
        <taxon>Clostridia</taxon>
        <taxon>Lachnospirales</taxon>
        <taxon>Lachnospiraceae</taxon>
        <taxon>Mediterraneibacter</taxon>
    </lineage>
</organism>
<accession>A0A9D2GAG1</accession>
<dbReference type="InterPro" id="IPR036388">
    <property type="entry name" value="WH-like_DNA-bd_sf"/>
</dbReference>
<evidence type="ECO:0000256" key="2">
    <source>
        <dbReference type="ARBA" id="ARBA00023015"/>
    </source>
</evidence>
<reference evidence="5" key="1">
    <citation type="journal article" date="2021" name="PeerJ">
        <title>Extensive microbial diversity within the chicken gut microbiome revealed by metagenomics and culture.</title>
        <authorList>
            <person name="Gilroy R."/>
            <person name="Ravi A."/>
            <person name="Getino M."/>
            <person name="Pursley I."/>
            <person name="Horton D.L."/>
            <person name="Alikhan N.F."/>
            <person name="Baker D."/>
            <person name="Gharbi K."/>
            <person name="Hall N."/>
            <person name="Watson M."/>
            <person name="Adriaenssens E.M."/>
            <person name="Foster-Nyarko E."/>
            <person name="Jarju S."/>
            <person name="Secka A."/>
            <person name="Antonio M."/>
            <person name="Oren A."/>
            <person name="Chaudhuri R.R."/>
            <person name="La Ragione R."/>
            <person name="Hildebrand F."/>
            <person name="Pallen M.J."/>
        </authorList>
    </citation>
    <scope>NUCLEOTIDE SEQUENCE</scope>
    <source>
        <strain evidence="5">CHK196-3914</strain>
    </source>
</reference>
<keyword evidence="4" id="KW-0804">Transcription</keyword>
<dbReference type="InterPro" id="IPR036390">
    <property type="entry name" value="WH_DNA-bd_sf"/>
</dbReference>
<keyword evidence="2" id="KW-0805">Transcription regulation</keyword>
<evidence type="ECO:0000313" key="6">
    <source>
        <dbReference type="Proteomes" id="UP000824116"/>
    </source>
</evidence>
<evidence type="ECO:0000256" key="3">
    <source>
        <dbReference type="ARBA" id="ARBA00023125"/>
    </source>
</evidence>
<name>A0A9D2GAG1_9FIRM</name>
<dbReference type="Proteomes" id="UP000824116">
    <property type="component" value="Unassembled WGS sequence"/>
</dbReference>
<dbReference type="Gene3D" id="1.10.10.10">
    <property type="entry name" value="Winged helix-like DNA-binding domain superfamily/Winged helix DNA-binding domain"/>
    <property type="match status" value="1"/>
</dbReference>
<dbReference type="Pfam" id="PF03965">
    <property type="entry name" value="Penicillinase_R"/>
    <property type="match status" value="1"/>
</dbReference>
<dbReference type="AlphaFoldDB" id="A0A9D2GAG1"/>